<gene>
    <name evidence="1" type="ORF">VB854_28440</name>
</gene>
<accession>A0ABU5U740</accession>
<keyword evidence="2" id="KW-1185">Reference proteome</keyword>
<sequence>MIVNISGFSCEIYEQSNGYWNATVYTHENSNFIISSFGANSWNEAMQGYREVIQEQLSHFNSSISPGYDWNYEVRIGNDETEEF</sequence>
<dbReference type="Proteomes" id="UP001301728">
    <property type="component" value="Unassembled WGS sequence"/>
</dbReference>
<reference evidence="1 2" key="1">
    <citation type="submission" date="2023-12" db="EMBL/GenBank/DDBJ databases">
        <title>Baltic Sea Cyanobacteria.</title>
        <authorList>
            <person name="Delbaje E."/>
            <person name="Fewer D.P."/>
            <person name="Shishido T.K."/>
        </authorList>
    </citation>
    <scope>NUCLEOTIDE SEQUENCE [LARGE SCALE GENOMIC DNA]</scope>
    <source>
        <strain evidence="1 2">CCNP 1315</strain>
    </source>
</reference>
<evidence type="ECO:0000313" key="2">
    <source>
        <dbReference type="Proteomes" id="UP001301728"/>
    </source>
</evidence>
<organism evidence="1 2">
    <name type="scientific">Limnoraphis robusta CCNP1315</name>
    <dbReference type="NCBI Taxonomy" id="3110306"/>
    <lineage>
        <taxon>Bacteria</taxon>
        <taxon>Bacillati</taxon>
        <taxon>Cyanobacteriota</taxon>
        <taxon>Cyanophyceae</taxon>
        <taxon>Oscillatoriophycideae</taxon>
        <taxon>Oscillatoriales</taxon>
        <taxon>Sirenicapillariaceae</taxon>
        <taxon>Limnoraphis</taxon>
    </lineage>
</organism>
<comment type="caution">
    <text evidence="1">The sequence shown here is derived from an EMBL/GenBank/DDBJ whole genome shotgun (WGS) entry which is preliminary data.</text>
</comment>
<protein>
    <submittedName>
        <fullName evidence="1">Uncharacterized protein</fullName>
    </submittedName>
</protein>
<name>A0ABU5U740_9CYAN</name>
<dbReference type="RefSeq" id="WP_323219612.1">
    <property type="nucleotide sequence ID" value="NZ_JAYGHT010000195.1"/>
</dbReference>
<evidence type="ECO:0000313" key="1">
    <source>
        <dbReference type="EMBL" id="MEA5522865.1"/>
    </source>
</evidence>
<dbReference type="EMBL" id="JAYGHT010000195">
    <property type="protein sequence ID" value="MEA5522865.1"/>
    <property type="molecule type" value="Genomic_DNA"/>
</dbReference>
<proteinExistence type="predicted"/>